<evidence type="ECO:0000313" key="2">
    <source>
        <dbReference type="Proteomes" id="UP000041254"/>
    </source>
</evidence>
<accession>A0A0G4EH13</accession>
<proteinExistence type="predicted"/>
<dbReference type="EMBL" id="CDMY01000238">
    <property type="protein sequence ID" value="CEL95759.1"/>
    <property type="molecule type" value="Genomic_DNA"/>
</dbReference>
<evidence type="ECO:0000313" key="1">
    <source>
        <dbReference type="EMBL" id="CEL95759.1"/>
    </source>
</evidence>
<organism evidence="1 2">
    <name type="scientific">Vitrella brassicaformis (strain CCMP3155)</name>
    <dbReference type="NCBI Taxonomy" id="1169540"/>
    <lineage>
        <taxon>Eukaryota</taxon>
        <taxon>Sar</taxon>
        <taxon>Alveolata</taxon>
        <taxon>Colpodellida</taxon>
        <taxon>Vitrellaceae</taxon>
        <taxon>Vitrella</taxon>
    </lineage>
</organism>
<sequence length="463" mass="52122">MENRADRGLGVTHTIFSQLRDAAVAAAAPSDAIGKLKLQLEQEEAGCLANWRERGSQIERLEESIRNSGNGAAFRQFRLWHEYLAMKSSTNESHDVYRAFTLAWLAHVGYEPHFDEPLVATHDALASWESKLGVTSARATLHDEASVTAIESAPETARSNRYHRMFEPPRYPLTLTEHPEVYLRVLRPLYKRLGIPSTLVWHWQGRSEFLNGAGRKGMVKLLTVERGHGAFLLHPNPGYHDPHTVQLHEEMGQKALLSTVKGPRHDGLPTKESGYALIAWWVPPDWVPSVSEWLTELKEKRGPAPSEPASRANYTCSSVPRCEGYLHTMRDLRAARDLPLLHALLESSNEWLGDLGAPEVVFCHYPPATYYSTLHFHIRTLRYPYAQPSSRRSNFYLEELISKLKRSDTGGFCGDGDRLTLGFMKADNMGFKIHEEHCPFLMREAAPGEWVVADSCGGTTCDV</sequence>
<dbReference type="Proteomes" id="UP000041254">
    <property type="component" value="Unassembled WGS sequence"/>
</dbReference>
<dbReference type="VEuPathDB" id="CryptoDB:Vbra_4997"/>
<dbReference type="Gene3D" id="3.30.428.10">
    <property type="entry name" value="HIT-like"/>
    <property type="match status" value="1"/>
</dbReference>
<reference evidence="1 2" key="1">
    <citation type="submission" date="2014-11" db="EMBL/GenBank/DDBJ databases">
        <authorList>
            <person name="Zhu J."/>
            <person name="Qi W."/>
            <person name="Song R."/>
        </authorList>
    </citation>
    <scope>NUCLEOTIDE SEQUENCE [LARGE SCALE GENOMIC DNA]</scope>
</reference>
<dbReference type="InterPro" id="IPR036265">
    <property type="entry name" value="HIT-like_sf"/>
</dbReference>
<keyword evidence="2" id="KW-1185">Reference proteome</keyword>
<dbReference type="InParanoid" id="A0A0G4EH13"/>
<dbReference type="AlphaFoldDB" id="A0A0G4EH13"/>
<gene>
    <name evidence="1" type="ORF">Vbra_4997</name>
</gene>
<name>A0A0G4EH13_VITBC</name>
<protein>
    <submittedName>
        <fullName evidence="1">Uncharacterized protein</fullName>
    </submittedName>
</protein>